<dbReference type="SUPFAM" id="SSF52540">
    <property type="entry name" value="P-loop containing nucleoside triphosphate hydrolases"/>
    <property type="match status" value="1"/>
</dbReference>
<dbReference type="InterPro" id="IPR027417">
    <property type="entry name" value="P-loop_NTPase"/>
</dbReference>
<comment type="caution">
    <text evidence="1">The sequence shown here is derived from an EMBL/GenBank/DDBJ whole genome shotgun (WGS) entry which is preliminary data.</text>
</comment>
<reference evidence="1 2" key="1">
    <citation type="submission" date="2024-09" db="EMBL/GenBank/DDBJ databases">
        <authorList>
            <person name="Sun Q."/>
            <person name="Mori K."/>
        </authorList>
    </citation>
    <scope>NUCLEOTIDE SEQUENCE [LARGE SCALE GENOMIC DNA]</scope>
    <source>
        <strain evidence="1 2">CICC 10874</strain>
    </source>
</reference>
<keyword evidence="1" id="KW-0547">Nucleotide-binding</keyword>
<name>A0ABV6RA10_9MICO</name>
<evidence type="ECO:0000313" key="2">
    <source>
        <dbReference type="Proteomes" id="UP001589793"/>
    </source>
</evidence>
<keyword evidence="1" id="KW-0067">ATP-binding</keyword>
<evidence type="ECO:0000313" key="1">
    <source>
        <dbReference type="EMBL" id="MFC0673182.1"/>
    </source>
</evidence>
<proteinExistence type="predicted"/>
<gene>
    <name evidence="1" type="ORF">ACFFF6_04345</name>
</gene>
<keyword evidence="2" id="KW-1185">Reference proteome</keyword>
<dbReference type="EMBL" id="JBHLSV010000004">
    <property type="protein sequence ID" value="MFC0673182.1"/>
    <property type="molecule type" value="Genomic_DNA"/>
</dbReference>
<dbReference type="RefSeq" id="WP_376978541.1">
    <property type="nucleotide sequence ID" value="NZ_JBHLSV010000004.1"/>
</dbReference>
<sequence>MRTPLNSPFSPGSDSVPEVWAGRLTHLDDWRSVVRPRRLAGLPERGRTILGEAGLGKSSLVRRLASEAAALGDWITPQLRIPLGADPLKPVAAALLELARQAGLPASREQRIGSLLERVETVAAAGLSLSMRAKDGPEPYSALSDLILEIGREAARRGDVLVMIHIDEMQNVTRGDALSQLLIALGDSLAHEEEVEVPGGGRLLRTLPIAVYLTGLPEFADMAGARKGATFARRFQTTTLAAIADDDLAAALQPFVLPGWPVSGPAGLPGRVRMTPQARDAIIERCCGEPFLFQLAGERAWYAGTGDLITREDVAEGWRSAEGEAESHVVRILERLPAREREFVEAMASLAPQERRLTRIAEAAGLSAAAKAGPTTQRLDTQRGIIRRGSPYTFRHRAVEAYLATDWPAVA</sequence>
<organism evidence="1 2">
    <name type="scientific">Brachybacterium hainanense</name>
    <dbReference type="NCBI Taxonomy" id="1541174"/>
    <lineage>
        <taxon>Bacteria</taxon>
        <taxon>Bacillati</taxon>
        <taxon>Actinomycetota</taxon>
        <taxon>Actinomycetes</taxon>
        <taxon>Micrococcales</taxon>
        <taxon>Dermabacteraceae</taxon>
        <taxon>Brachybacterium</taxon>
    </lineage>
</organism>
<protein>
    <submittedName>
        <fullName evidence="1">ATP-binding protein</fullName>
    </submittedName>
</protein>
<dbReference type="GO" id="GO:0005524">
    <property type="term" value="F:ATP binding"/>
    <property type="evidence" value="ECO:0007669"/>
    <property type="project" value="UniProtKB-KW"/>
</dbReference>
<accession>A0ABV6RA10</accession>
<dbReference type="Proteomes" id="UP001589793">
    <property type="component" value="Unassembled WGS sequence"/>
</dbReference>